<dbReference type="PATRIC" id="fig|29423.5.peg.2033"/>
<comment type="caution">
    <text evidence="1">The sequence shown here is derived from an EMBL/GenBank/DDBJ whole genome shotgun (WGS) entry which is preliminary data.</text>
</comment>
<reference evidence="1 2" key="1">
    <citation type="submission" date="2015-11" db="EMBL/GenBank/DDBJ databases">
        <title>Genomic analysis of 38 Legionella species identifies large and diverse effector repertoires.</title>
        <authorList>
            <person name="Burstein D."/>
            <person name="Amaro F."/>
            <person name="Zusman T."/>
            <person name="Lifshitz Z."/>
            <person name="Cohen O."/>
            <person name="Gilbert J.A."/>
            <person name="Pupko T."/>
            <person name="Shuman H.A."/>
            <person name="Segal G."/>
        </authorList>
    </citation>
    <scope>NUCLEOTIDE SEQUENCE [LARGE SCALE GENOMIC DNA]</scope>
    <source>
        <strain evidence="1 2">Oak Ridge-10</strain>
    </source>
</reference>
<name>A0A0W0X133_9GAMM</name>
<dbReference type="Gene3D" id="3.30.2310.20">
    <property type="entry name" value="RelE-like"/>
    <property type="match status" value="1"/>
</dbReference>
<dbReference type="Pfam" id="PF15781">
    <property type="entry name" value="ParE-like_toxin"/>
    <property type="match status" value="1"/>
</dbReference>
<dbReference type="RefSeq" id="WP_051398883.1">
    <property type="nucleotide sequence ID" value="NZ_LCUA01000003.1"/>
</dbReference>
<gene>
    <name evidence="1" type="ORF">Loak_1937</name>
</gene>
<dbReference type="EMBL" id="LNYP01000029">
    <property type="protein sequence ID" value="KTD38261.1"/>
    <property type="molecule type" value="Genomic_DNA"/>
</dbReference>
<dbReference type="AlphaFoldDB" id="A0A0W0X133"/>
<accession>A0A0W0X133</accession>
<dbReference type="InterPro" id="IPR031552">
    <property type="entry name" value="ParE-like_toxin"/>
</dbReference>
<evidence type="ECO:0008006" key="3">
    <source>
        <dbReference type="Google" id="ProtNLM"/>
    </source>
</evidence>
<sequence>MSEKKIIVSQMPAFKKAYKKLYANQKSIINEMIRKIIENPEIGERKKGDLAGVYVYKSKVEHQEMLLAYEWDTKKRLLLALGVHENFYRDLKKQR</sequence>
<evidence type="ECO:0000313" key="2">
    <source>
        <dbReference type="Proteomes" id="UP000054858"/>
    </source>
</evidence>
<evidence type="ECO:0000313" key="1">
    <source>
        <dbReference type="EMBL" id="KTD38261.1"/>
    </source>
</evidence>
<protein>
    <recommendedName>
        <fullName evidence="3">Addiction module toxin RelE</fullName>
    </recommendedName>
</protein>
<dbReference type="SUPFAM" id="SSF143011">
    <property type="entry name" value="RelE-like"/>
    <property type="match status" value="1"/>
</dbReference>
<proteinExistence type="predicted"/>
<dbReference type="InterPro" id="IPR035093">
    <property type="entry name" value="RelE/ParE_toxin_dom_sf"/>
</dbReference>
<organism evidence="1 2">
    <name type="scientific">Legionella oakridgensis</name>
    <dbReference type="NCBI Taxonomy" id="29423"/>
    <lineage>
        <taxon>Bacteria</taxon>
        <taxon>Pseudomonadati</taxon>
        <taxon>Pseudomonadota</taxon>
        <taxon>Gammaproteobacteria</taxon>
        <taxon>Legionellales</taxon>
        <taxon>Legionellaceae</taxon>
        <taxon>Legionella</taxon>
    </lineage>
</organism>
<dbReference type="Proteomes" id="UP000054858">
    <property type="component" value="Unassembled WGS sequence"/>
</dbReference>